<protein>
    <recommendedName>
        <fullName evidence="5">Antitoxin Xre/MbcA/ParS-like toxin-binding domain-containing protein</fullName>
    </recommendedName>
</protein>
<dbReference type="Proteomes" id="UP000234483">
    <property type="component" value="Unassembled WGS sequence"/>
</dbReference>
<accession>A0A2N5CX17</accession>
<evidence type="ECO:0008006" key="5">
    <source>
        <dbReference type="Google" id="ProtNLM"/>
    </source>
</evidence>
<reference evidence="2 3" key="1">
    <citation type="submission" date="2017-12" db="EMBL/GenBank/DDBJ databases">
        <title>The genome sequence of Caulobacter flavus CGMCC1 15093.</title>
        <authorList>
            <person name="Gao J."/>
            <person name="Mao X."/>
            <person name="Sun J."/>
        </authorList>
    </citation>
    <scope>NUCLEOTIDE SEQUENCE [LARGE SCALE GENOMIC DNA]</scope>
    <source>
        <strain evidence="2 3">CGMCC1 15093</strain>
    </source>
</reference>
<evidence type="ECO:0000313" key="3">
    <source>
        <dbReference type="Proteomes" id="UP000234483"/>
    </source>
</evidence>
<proteinExistence type="predicted"/>
<evidence type="ECO:0000313" key="4">
    <source>
        <dbReference type="Proteomes" id="UP000281192"/>
    </source>
</evidence>
<dbReference type="EMBL" id="PJRQ01000011">
    <property type="protein sequence ID" value="PLR18340.1"/>
    <property type="molecule type" value="Genomic_DNA"/>
</dbReference>
<name>A0A2N5CX17_9CAUL</name>
<dbReference type="OrthoDB" id="7477898at2"/>
<evidence type="ECO:0000313" key="2">
    <source>
        <dbReference type="EMBL" id="PLR18340.1"/>
    </source>
</evidence>
<dbReference type="RefSeq" id="WP_101712149.1">
    <property type="nucleotide sequence ID" value="NZ_CP026100.1"/>
</dbReference>
<sequence length="87" mass="9783">MRTQTLSTDRARPWPVRPAVGFLHPLEVIKDQDLTTAEKREILAAWASDASAVEHRPSQRWLLGTPAPVPLSEVLSALKRLDRNLFS</sequence>
<dbReference type="AlphaFoldDB" id="A0A2N5CX17"/>
<evidence type="ECO:0000313" key="1">
    <source>
        <dbReference type="EMBL" id="AYV47499.1"/>
    </source>
</evidence>
<dbReference type="Proteomes" id="UP000281192">
    <property type="component" value="Chromosome"/>
</dbReference>
<dbReference type="EMBL" id="CP026100">
    <property type="protein sequence ID" value="AYV47499.1"/>
    <property type="molecule type" value="Genomic_DNA"/>
</dbReference>
<keyword evidence="4" id="KW-1185">Reference proteome</keyword>
<reference evidence="1 4" key="2">
    <citation type="submission" date="2018-01" db="EMBL/GenBank/DDBJ databases">
        <title>Complete genome sequence of Caulobacter flavus RHGG3.</title>
        <authorList>
            <person name="Yang E."/>
        </authorList>
    </citation>
    <scope>NUCLEOTIDE SEQUENCE [LARGE SCALE GENOMIC DNA]</scope>
    <source>
        <strain evidence="1 4">RHGG3</strain>
    </source>
</reference>
<gene>
    <name evidence="1" type="ORF">C1707_15200</name>
    <name evidence="2" type="ORF">CFHF_06195</name>
</gene>
<dbReference type="KEGG" id="cfh:C1707_15200"/>
<organism evidence="2 3">
    <name type="scientific">Caulobacter flavus</name>
    <dbReference type="NCBI Taxonomy" id="1679497"/>
    <lineage>
        <taxon>Bacteria</taxon>
        <taxon>Pseudomonadati</taxon>
        <taxon>Pseudomonadota</taxon>
        <taxon>Alphaproteobacteria</taxon>
        <taxon>Caulobacterales</taxon>
        <taxon>Caulobacteraceae</taxon>
        <taxon>Caulobacter</taxon>
    </lineage>
</organism>